<proteinExistence type="predicted"/>
<dbReference type="Proteomes" id="UP000077266">
    <property type="component" value="Unassembled WGS sequence"/>
</dbReference>
<dbReference type="PANTHER" id="PTHR48148">
    <property type="entry name" value="KERATINOCYTE PROLINE-RICH PROTEIN"/>
    <property type="match status" value="1"/>
</dbReference>
<feature type="compositionally biased region" description="Pro residues" evidence="1">
    <location>
        <begin position="411"/>
        <end position="427"/>
    </location>
</feature>
<sequence length="574" mass="61866">MHARISRSAARVLAHRLRATRTRPYATQGTPQLDVDDAHLLGPAGGASSEHSPLHDITHTLHLPIGDEVHIQDAGLEPPPVIEEPAPEHAEPQPDDAPRELYEDTVLSLSSEPSMTDYNSRCVVVEIHEGVRHMARAFAVVRYLERTYGRVSHFQLARSADVSEDYRGAIFVTFKHALSVQRIAAMDRAMIQIPEPSKAVMFRSGNVGIDELTDVLSRPVGEFGDAEQRELFQAKKDAESQGLEHALSAEDVPLEAEPDELQSRAAEEVTESSGVDAVSAVGDDEGVALSPAPSEPSPAEGDARVPPTPTVEKNLPQLYFKVFPFETANGWSSSSAPQKEYVFVRPGPYQQAAIGQAFSAFNGFSPIEPSLRPRMQSIMRKWEPFMPAPLLVQHTPPPAPTPAAADAAEPEPAPAPARPPPPEPVPWTPLQRVSPAARAQQAAEKVRAKHRAVQAASVNKKAVQQDKKNEKRLKEQKKLEAARQAQRAANARAQQQQRQQMETTTSGTATPTPTATPAASKSNPAAPAPAAATSAPSPAAPATPPPPRQEDVKTTWKKMSQRLSSFMGIGGGGS</sequence>
<accession>A0A165EYG8</accession>
<feature type="compositionally biased region" description="Basic and acidic residues" evidence="1">
    <location>
        <begin position="86"/>
        <end position="98"/>
    </location>
</feature>
<protein>
    <submittedName>
        <fullName evidence="2">Uncharacterized protein</fullName>
    </submittedName>
</protein>
<dbReference type="EMBL" id="KV426110">
    <property type="protein sequence ID" value="KZV87976.1"/>
    <property type="molecule type" value="Genomic_DNA"/>
</dbReference>
<feature type="region of interest" description="Disordered" evidence="1">
    <location>
        <begin position="389"/>
        <end position="574"/>
    </location>
</feature>
<evidence type="ECO:0000313" key="3">
    <source>
        <dbReference type="Proteomes" id="UP000077266"/>
    </source>
</evidence>
<keyword evidence="3" id="KW-1185">Reference proteome</keyword>
<feature type="compositionally biased region" description="Basic and acidic residues" evidence="1">
    <location>
        <begin position="463"/>
        <end position="481"/>
    </location>
</feature>
<feature type="region of interest" description="Disordered" evidence="1">
    <location>
        <begin position="236"/>
        <end position="306"/>
    </location>
</feature>
<dbReference type="OrthoDB" id="3362336at2759"/>
<feature type="region of interest" description="Disordered" evidence="1">
    <location>
        <begin position="75"/>
        <end position="98"/>
    </location>
</feature>
<reference evidence="2 3" key="1">
    <citation type="journal article" date="2016" name="Mol. Biol. Evol.">
        <title>Comparative Genomics of Early-Diverging Mushroom-Forming Fungi Provides Insights into the Origins of Lignocellulose Decay Capabilities.</title>
        <authorList>
            <person name="Nagy L.G."/>
            <person name="Riley R."/>
            <person name="Tritt A."/>
            <person name="Adam C."/>
            <person name="Daum C."/>
            <person name="Floudas D."/>
            <person name="Sun H."/>
            <person name="Yadav J.S."/>
            <person name="Pangilinan J."/>
            <person name="Larsson K.H."/>
            <person name="Matsuura K."/>
            <person name="Barry K."/>
            <person name="Labutti K."/>
            <person name="Kuo R."/>
            <person name="Ohm R.A."/>
            <person name="Bhattacharya S.S."/>
            <person name="Shirouzu T."/>
            <person name="Yoshinaga Y."/>
            <person name="Martin F.M."/>
            <person name="Grigoriev I.V."/>
            <person name="Hibbett D.S."/>
        </authorList>
    </citation>
    <scope>NUCLEOTIDE SEQUENCE [LARGE SCALE GENOMIC DNA]</scope>
    <source>
        <strain evidence="2 3">HHB12029</strain>
    </source>
</reference>
<evidence type="ECO:0000313" key="2">
    <source>
        <dbReference type="EMBL" id="KZV87976.1"/>
    </source>
</evidence>
<dbReference type="InParanoid" id="A0A165EYG8"/>
<organism evidence="2 3">
    <name type="scientific">Exidia glandulosa HHB12029</name>
    <dbReference type="NCBI Taxonomy" id="1314781"/>
    <lineage>
        <taxon>Eukaryota</taxon>
        <taxon>Fungi</taxon>
        <taxon>Dikarya</taxon>
        <taxon>Basidiomycota</taxon>
        <taxon>Agaricomycotina</taxon>
        <taxon>Agaricomycetes</taxon>
        <taxon>Auriculariales</taxon>
        <taxon>Exidiaceae</taxon>
        <taxon>Exidia</taxon>
    </lineage>
</organism>
<evidence type="ECO:0000256" key="1">
    <source>
        <dbReference type="SAM" id="MobiDB-lite"/>
    </source>
</evidence>
<dbReference type="AlphaFoldDB" id="A0A165EYG8"/>
<name>A0A165EYG8_EXIGL</name>
<gene>
    <name evidence="2" type="ORF">EXIGLDRAFT_839564</name>
</gene>
<feature type="compositionally biased region" description="Low complexity" evidence="1">
    <location>
        <begin position="482"/>
        <end position="537"/>
    </location>
</feature>
<feature type="compositionally biased region" description="Pro residues" evidence="1">
    <location>
        <begin position="538"/>
        <end position="547"/>
    </location>
</feature>
<dbReference type="PANTHER" id="PTHR48148:SF3">
    <property type="entry name" value="KERATINOCYTE PROLINE-RICH PROTEIN"/>
    <property type="match status" value="1"/>
</dbReference>